<keyword evidence="8" id="KW-1185">Reference proteome</keyword>
<dbReference type="InterPro" id="IPR004838">
    <property type="entry name" value="NHTrfase_class1_PyrdxlP-BS"/>
</dbReference>
<dbReference type="STRING" id="1314781.A0A165BDW6"/>
<dbReference type="InterPro" id="IPR004839">
    <property type="entry name" value="Aminotransferase_I/II_large"/>
</dbReference>
<evidence type="ECO:0000256" key="2">
    <source>
        <dbReference type="ARBA" id="ARBA00007441"/>
    </source>
</evidence>
<dbReference type="GO" id="GO:0030170">
    <property type="term" value="F:pyridoxal phosphate binding"/>
    <property type="evidence" value="ECO:0007669"/>
    <property type="project" value="InterPro"/>
</dbReference>
<dbReference type="Gene3D" id="3.40.640.10">
    <property type="entry name" value="Type I PLP-dependent aspartate aminotransferase-like (Major domain)"/>
    <property type="match status" value="1"/>
</dbReference>
<dbReference type="InterPro" id="IPR015421">
    <property type="entry name" value="PyrdxlP-dep_Trfase_major"/>
</dbReference>
<gene>
    <name evidence="7" type="ORF">EXIGLDRAFT_422221</name>
</gene>
<reference evidence="7 8" key="1">
    <citation type="journal article" date="2016" name="Mol. Biol. Evol.">
        <title>Comparative Genomics of Early-Diverging Mushroom-Forming Fungi Provides Insights into the Origins of Lignocellulose Decay Capabilities.</title>
        <authorList>
            <person name="Nagy L.G."/>
            <person name="Riley R."/>
            <person name="Tritt A."/>
            <person name="Adam C."/>
            <person name="Daum C."/>
            <person name="Floudas D."/>
            <person name="Sun H."/>
            <person name="Yadav J.S."/>
            <person name="Pangilinan J."/>
            <person name="Larsson K.H."/>
            <person name="Matsuura K."/>
            <person name="Barry K."/>
            <person name="Labutti K."/>
            <person name="Kuo R."/>
            <person name="Ohm R.A."/>
            <person name="Bhattacharya S.S."/>
            <person name="Shirouzu T."/>
            <person name="Yoshinaga Y."/>
            <person name="Martin F.M."/>
            <person name="Grigoriev I.V."/>
            <person name="Hibbett D.S."/>
        </authorList>
    </citation>
    <scope>NUCLEOTIDE SEQUENCE [LARGE SCALE GENOMIC DNA]</scope>
    <source>
        <strain evidence="7 8">HHB12029</strain>
    </source>
</reference>
<dbReference type="PANTHER" id="PTHR46383">
    <property type="entry name" value="ASPARTATE AMINOTRANSFERASE"/>
    <property type="match status" value="1"/>
</dbReference>
<proteinExistence type="inferred from homology"/>
<evidence type="ECO:0000256" key="5">
    <source>
        <dbReference type="ARBA" id="ARBA00022898"/>
    </source>
</evidence>
<dbReference type="OrthoDB" id="7042322at2759"/>
<dbReference type="PANTHER" id="PTHR46383:SF1">
    <property type="entry name" value="ASPARTATE AMINOTRANSFERASE"/>
    <property type="match status" value="1"/>
</dbReference>
<dbReference type="SUPFAM" id="SSF53383">
    <property type="entry name" value="PLP-dependent transferases"/>
    <property type="match status" value="1"/>
</dbReference>
<keyword evidence="5" id="KW-0663">Pyridoxal phosphate</keyword>
<keyword evidence="3" id="KW-0032">Aminotransferase</keyword>
<dbReference type="GO" id="GO:0008483">
    <property type="term" value="F:transaminase activity"/>
    <property type="evidence" value="ECO:0007669"/>
    <property type="project" value="UniProtKB-KW"/>
</dbReference>
<evidence type="ECO:0000313" key="7">
    <source>
        <dbReference type="EMBL" id="KZV80416.1"/>
    </source>
</evidence>
<dbReference type="GO" id="GO:0006520">
    <property type="term" value="P:amino acid metabolic process"/>
    <property type="evidence" value="ECO:0007669"/>
    <property type="project" value="InterPro"/>
</dbReference>
<evidence type="ECO:0000259" key="6">
    <source>
        <dbReference type="Pfam" id="PF00155"/>
    </source>
</evidence>
<name>A0A165BDW6_EXIGL</name>
<keyword evidence="4 7" id="KW-0808">Transferase</keyword>
<comment type="similarity">
    <text evidence="2">Belongs to the class-I pyridoxal-phosphate-dependent aminotransferase family.</text>
</comment>
<dbReference type="Proteomes" id="UP000077266">
    <property type="component" value="Unassembled WGS sequence"/>
</dbReference>
<dbReference type="CDD" id="cd00609">
    <property type="entry name" value="AAT_like"/>
    <property type="match status" value="1"/>
</dbReference>
<sequence length="434" mass="47403">MNFPIASTILDTLSPPHVAHIISPYPYTYATMGLPRIPAAYAWAREFTGRPLLDMAQGTPGAPPPGELLEAMARAASDPAYAFRYGDNGGERVLRGALAREMQRIYGTGDVKEEDVAITAGCNMAFFASVVCLAQRGEEVIIPVPWYFNHHMTLTMLGITPIALAALPEDGFVPSVEAAERLITDKTRAIVLVTPNNPTGAIYPPATLKAFFELAQRRNIALILDETYRDFIDSPPHALFSDMDWRSTLIHLFSFSKSYALPGTRLGAVVASPSFLSHLNKALDTIQICPPRSVQIALASLISSSPSVLHTFIASTSSSLKLRHASFREVMQRRGWTLGAGGDGGYFAFVRHPFARGVTGVEVCEWLARTKGVVMLPATFFGFGAELDGERWIRASVAGVPDERIEELDSALRDAEQHFAGQDRSRVGVHSNWE</sequence>
<organism evidence="7 8">
    <name type="scientific">Exidia glandulosa HHB12029</name>
    <dbReference type="NCBI Taxonomy" id="1314781"/>
    <lineage>
        <taxon>Eukaryota</taxon>
        <taxon>Fungi</taxon>
        <taxon>Dikarya</taxon>
        <taxon>Basidiomycota</taxon>
        <taxon>Agaricomycotina</taxon>
        <taxon>Agaricomycetes</taxon>
        <taxon>Auriculariales</taxon>
        <taxon>Exidiaceae</taxon>
        <taxon>Exidia</taxon>
    </lineage>
</organism>
<evidence type="ECO:0000256" key="1">
    <source>
        <dbReference type="ARBA" id="ARBA00001933"/>
    </source>
</evidence>
<comment type="cofactor">
    <cofactor evidence="1">
        <name>pyridoxal 5'-phosphate</name>
        <dbReference type="ChEBI" id="CHEBI:597326"/>
    </cofactor>
</comment>
<evidence type="ECO:0000313" key="8">
    <source>
        <dbReference type="Proteomes" id="UP000077266"/>
    </source>
</evidence>
<dbReference type="EMBL" id="KV426484">
    <property type="protein sequence ID" value="KZV80416.1"/>
    <property type="molecule type" value="Genomic_DNA"/>
</dbReference>
<dbReference type="InParanoid" id="A0A165BDW6"/>
<evidence type="ECO:0000256" key="3">
    <source>
        <dbReference type="ARBA" id="ARBA00022576"/>
    </source>
</evidence>
<protein>
    <submittedName>
        <fullName evidence="7">PLP-dependent transferase</fullName>
    </submittedName>
</protein>
<accession>A0A165BDW6</accession>
<dbReference type="NCBIfam" id="NF005732">
    <property type="entry name" value="PRK07550.1"/>
    <property type="match status" value="1"/>
</dbReference>
<dbReference type="Pfam" id="PF00155">
    <property type="entry name" value="Aminotran_1_2"/>
    <property type="match status" value="1"/>
</dbReference>
<dbReference type="InterPro" id="IPR015424">
    <property type="entry name" value="PyrdxlP-dep_Trfase"/>
</dbReference>
<dbReference type="PROSITE" id="PS00105">
    <property type="entry name" value="AA_TRANSFER_CLASS_1"/>
    <property type="match status" value="1"/>
</dbReference>
<evidence type="ECO:0000256" key="4">
    <source>
        <dbReference type="ARBA" id="ARBA00022679"/>
    </source>
</evidence>
<dbReference type="AlphaFoldDB" id="A0A165BDW6"/>
<feature type="domain" description="Aminotransferase class I/classII large" evidence="6">
    <location>
        <begin position="53"/>
        <end position="408"/>
    </location>
</feature>
<dbReference type="InterPro" id="IPR050596">
    <property type="entry name" value="AspAT/PAT-like"/>
</dbReference>